<reference evidence="3 4" key="1">
    <citation type="submission" date="2018-04" db="EMBL/GenBank/DDBJ databases">
        <title>Genomic Encyclopedia of Type Strains, Phase IV (KMG-IV): sequencing the most valuable type-strain genomes for metagenomic binning, comparative biology and taxonomic classification.</title>
        <authorList>
            <person name="Goeker M."/>
        </authorList>
    </citation>
    <scope>NUCLEOTIDE SEQUENCE [LARGE SCALE GENOMIC DNA]</scope>
    <source>
        <strain evidence="3 4">DSM 10065</strain>
    </source>
</reference>
<dbReference type="Pfam" id="PF20434">
    <property type="entry name" value="BD-FAE"/>
    <property type="match status" value="1"/>
</dbReference>
<dbReference type="InterPro" id="IPR029058">
    <property type="entry name" value="AB_hydrolase_fold"/>
</dbReference>
<dbReference type="SUPFAM" id="SSF53474">
    <property type="entry name" value="alpha/beta-Hydrolases"/>
    <property type="match status" value="1"/>
</dbReference>
<feature type="domain" description="BD-FAE-like" evidence="2">
    <location>
        <begin position="71"/>
        <end position="175"/>
    </location>
</feature>
<keyword evidence="4" id="KW-1185">Reference proteome</keyword>
<keyword evidence="1" id="KW-0378">Hydrolase</keyword>
<proteinExistence type="predicted"/>
<dbReference type="GO" id="GO:0016787">
    <property type="term" value="F:hydrolase activity"/>
    <property type="evidence" value="ECO:0007669"/>
    <property type="project" value="UniProtKB-KW"/>
</dbReference>
<evidence type="ECO:0000313" key="4">
    <source>
        <dbReference type="Proteomes" id="UP000246145"/>
    </source>
</evidence>
<comment type="caution">
    <text evidence="3">The sequence shown here is derived from an EMBL/GenBank/DDBJ whole genome shotgun (WGS) entry which is preliminary data.</text>
</comment>
<dbReference type="InterPro" id="IPR050300">
    <property type="entry name" value="GDXG_lipolytic_enzyme"/>
</dbReference>
<organism evidence="3 4">
    <name type="scientific">Pusillimonas noertemannii</name>
    <dbReference type="NCBI Taxonomy" id="305977"/>
    <lineage>
        <taxon>Bacteria</taxon>
        <taxon>Pseudomonadati</taxon>
        <taxon>Pseudomonadota</taxon>
        <taxon>Betaproteobacteria</taxon>
        <taxon>Burkholderiales</taxon>
        <taxon>Alcaligenaceae</taxon>
        <taxon>Pusillimonas</taxon>
    </lineage>
</organism>
<dbReference type="AlphaFoldDB" id="A0A2U1CP36"/>
<dbReference type="EMBL" id="QEKO01000001">
    <property type="protein sequence ID" value="PVY67655.1"/>
    <property type="molecule type" value="Genomic_DNA"/>
</dbReference>
<accession>A0A2U1CP36</accession>
<dbReference type="InterPro" id="IPR049492">
    <property type="entry name" value="BD-FAE-like_dom"/>
</dbReference>
<dbReference type="PANTHER" id="PTHR48081">
    <property type="entry name" value="AB HYDROLASE SUPERFAMILY PROTEIN C4A8.06C"/>
    <property type="match status" value="1"/>
</dbReference>
<gene>
    <name evidence="3" type="ORF">C7440_0038</name>
</gene>
<evidence type="ECO:0000313" key="3">
    <source>
        <dbReference type="EMBL" id="PVY67655.1"/>
    </source>
</evidence>
<dbReference type="Proteomes" id="UP000246145">
    <property type="component" value="Unassembled WGS sequence"/>
</dbReference>
<dbReference type="PANTHER" id="PTHR48081:SF33">
    <property type="entry name" value="KYNURENINE FORMAMIDASE"/>
    <property type="match status" value="1"/>
</dbReference>
<dbReference type="STRING" id="1231391.GCA_000308195_01670"/>
<evidence type="ECO:0000256" key="1">
    <source>
        <dbReference type="ARBA" id="ARBA00022801"/>
    </source>
</evidence>
<dbReference type="Gene3D" id="3.40.50.1820">
    <property type="entry name" value="alpha/beta hydrolase"/>
    <property type="match status" value="1"/>
</dbReference>
<sequence>MGHGSQDAPVRNEVELFFRDLTERGRQYDARASVADFDACVAEYARLARKVNNECVGIYDLRYGQSQAERLDIFPTALGAQPAPVFVFIHGGYWRSQTKEDAPIMAQAFTRAGVAVCVLEYTLLPEATLAEVVRQVRSAVAWLYRNGAGYGIDPDRLYVGGSSAGAHLAAMVAAQGWTASYGLPHDLVKGVAGLSGLYELAPLCQIAASEWLQLHADQTPRVSPLHHLPRAGLPMVLAVGGLETDGFKNQTEAYDEACRAAGLAVNRVHVPQCNHFDLLCELAEPQSELCRAVLEMAGRA</sequence>
<name>A0A2U1CP36_9BURK</name>
<protein>
    <submittedName>
        <fullName evidence="3">Arylformamidase</fullName>
    </submittedName>
</protein>
<evidence type="ECO:0000259" key="2">
    <source>
        <dbReference type="Pfam" id="PF20434"/>
    </source>
</evidence>